<name>A0A7X0B0I5_9PROT</name>
<dbReference type="AlphaFoldDB" id="A0A7X0B0I5"/>
<evidence type="ECO:0000256" key="2">
    <source>
        <dbReference type="ARBA" id="ARBA00022448"/>
    </source>
</evidence>
<dbReference type="SMART" id="SM00382">
    <property type="entry name" value="AAA"/>
    <property type="match status" value="1"/>
</dbReference>
<dbReference type="RefSeq" id="WP_184802460.1">
    <property type="nucleotide sequence ID" value="NZ_JACIIZ010000009.1"/>
</dbReference>
<dbReference type="GO" id="GO:0016887">
    <property type="term" value="F:ATP hydrolysis activity"/>
    <property type="evidence" value="ECO:0007669"/>
    <property type="project" value="InterPro"/>
</dbReference>
<dbReference type="EMBL" id="JACIIZ010000009">
    <property type="protein sequence ID" value="MBB6252731.1"/>
    <property type="molecule type" value="Genomic_DNA"/>
</dbReference>
<dbReference type="GO" id="GO:0140359">
    <property type="term" value="F:ABC-type transporter activity"/>
    <property type="evidence" value="ECO:0007669"/>
    <property type="project" value="InterPro"/>
</dbReference>
<evidence type="ECO:0000256" key="4">
    <source>
        <dbReference type="ARBA" id="ARBA00022840"/>
    </source>
</evidence>
<accession>A0A7X0B0I5</accession>
<dbReference type="PROSITE" id="PS50893">
    <property type="entry name" value="ABC_TRANSPORTER_2"/>
    <property type="match status" value="1"/>
</dbReference>
<protein>
    <submittedName>
        <fullName evidence="6">ABC-type polysaccharide/polyol phosphate transport system ATPase subunit</fullName>
    </submittedName>
</protein>
<evidence type="ECO:0000313" key="6">
    <source>
        <dbReference type="EMBL" id="MBB6252731.1"/>
    </source>
</evidence>
<feature type="domain" description="ABC transporter" evidence="5">
    <location>
        <begin position="30"/>
        <end position="272"/>
    </location>
</feature>
<evidence type="ECO:0000256" key="3">
    <source>
        <dbReference type="ARBA" id="ARBA00022741"/>
    </source>
</evidence>
<dbReference type="InterPro" id="IPR003593">
    <property type="entry name" value="AAA+_ATPase"/>
</dbReference>
<keyword evidence="7" id="KW-1185">Reference proteome</keyword>
<comment type="caution">
    <text evidence="6">The sequence shown here is derived from an EMBL/GenBank/DDBJ whole genome shotgun (WGS) entry which is preliminary data.</text>
</comment>
<dbReference type="InterPro" id="IPR015860">
    <property type="entry name" value="ABC_transpr_TagH-like"/>
</dbReference>
<dbReference type="GO" id="GO:0016020">
    <property type="term" value="C:membrane"/>
    <property type="evidence" value="ECO:0007669"/>
    <property type="project" value="InterPro"/>
</dbReference>
<dbReference type="Gene3D" id="3.40.50.300">
    <property type="entry name" value="P-loop containing nucleotide triphosphate hydrolases"/>
    <property type="match status" value="1"/>
</dbReference>
<sequence>MTLHMFDRLSVADRPVAPLRVAASVPPLAVEVRHLSKRYGGGGRGGMIYDLLAGRRASAPEPGGFWALDDVSFTVPQGGVMGIIGRNGSGKTTLMRILSRITAPTKGEARVRGRVGALLEIGSGFHPELTGRENIDFSGAILGMTQAEAREAVDAIIDFAEITDFLNTPVKHYSIGMYMRLAFAVSAHIRNEVLLLDEILAVGDERFQDKCRHRIKQLCGEGRTVLIISHTSALLEETCDSLLVLDKGKVAFHGDPYAGIDFYHRDILRLAPGGRLGADGRPYRASIKVGRVRGWRRARQG</sequence>
<organism evidence="6 7">
    <name type="scientific">Nitrospirillum iridis</name>
    <dbReference type="NCBI Taxonomy" id="765888"/>
    <lineage>
        <taxon>Bacteria</taxon>
        <taxon>Pseudomonadati</taxon>
        <taxon>Pseudomonadota</taxon>
        <taxon>Alphaproteobacteria</taxon>
        <taxon>Rhodospirillales</taxon>
        <taxon>Azospirillaceae</taxon>
        <taxon>Nitrospirillum</taxon>
    </lineage>
</organism>
<reference evidence="6 7" key="1">
    <citation type="submission" date="2020-08" db="EMBL/GenBank/DDBJ databases">
        <title>Genomic Encyclopedia of Type Strains, Phase IV (KMG-IV): sequencing the most valuable type-strain genomes for metagenomic binning, comparative biology and taxonomic classification.</title>
        <authorList>
            <person name="Goeker M."/>
        </authorList>
    </citation>
    <scope>NUCLEOTIDE SEQUENCE [LARGE SCALE GENOMIC DNA]</scope>
    <source>
        <strain evidence="6 7">DSM 22198</strain>
    </source>
</reference>
<proteinExistence type="inferred from homology"/>
<evidence type="ECO:0000259" key="5">
    <source>
        <dbReference type="PROSITE" id="PS50893"/>
    </source>
</evidence>
<keyword evidence="2" id="KW-0813">Transport</keyword>
<keyword evidence="3" id="KW-0547">Nucleotide-binding</keyword>
<dbReference type="InterPro" id="IPR003439">
    <property type="entry name" value="ABC_transporter-like_ATP-bd"/>
</dbReference>
<keyword evidence="4" id="KW-0067">ATP-binding</keyword>
<comment type="similarity">
    <text evidence="1">Belongs to the ABC transporter superfamily.</text>
</comment>
<dbReference type="GO" id="GO:0005524">
    <property type="term" value="F:ATP binding"/>
    <property type="evidence" value="ECO:0007669"/>
    <property type="project" value="UniProtKB-KW"/>
</dbReference>
<dbReference type="InterPro" id="IPR027417">
    <property type="entry name" value="P-loop_NTPase"/>
</dbReference>
<dbReference type="InterPro" id="IPR050683">
    <property type="entry name" value="Bact_Polysacc_Export_ATP-bd"/>
</dbReference>
<evidence type="ECO:0000313" key="7">
    <source>
        <dbReference type="Proteomes" id="UP000539175"/>
    </source>
</evidence>
<gene>
    <name evidence="6" type="ORF">FHS74_003299</name>
</gene>
<dbReference type="Pfam" id="PF00005">
    <property type="entry name" value="ABC_tran"/>
    <property type="match status" value="1"/>
</dbReference>
<dbReference type="PANTHER" id="PTHR46743">
    <property type="entry name" value="TEICHOIC ACIDS EXPORT ATP-BINDING PROTEIN TAGH"/>
    <property type="match status" value="1"/>
</dbReference>
<dbReference type="PANTHER" id="PTHR46743:SF2">
    <property type="entry name" value="TEICHOIC ACIDS EXPORT ATP-BINDING PROTEIN TAGH"/>
    <property type="match status" value="1"/>
</dbReference>
<dbReference type="SUPFAM" id="SSF52540">
    <property type="entry name" value="P-loop containing nucleoside triphosphate hydrolases"/>
    <property type="match status" value="1"/>
</dbReference>
<evidence type="ECO:0000256" key="1">
    <source>
        <dbReference type="ARBA" id="ARBA00005417"/>
    </source>
</evidence>
<dbReference type="CDD" id="cd03220">
    <property type="entry name" value="ABC_KpsT_Wzt"/>
    <property type="match status" value="1"/>
</dbReference>
<dbReference type="Proteomes" id="UP000539175">
    <property type="component" value="Unassembled WGS sequence"/>
</dbReference>